<keyword evidence="2" id="KW-0547">Nucleotide-binding</keyword>
<dbReference type="AlphaFoldDB" id="A0A0W1ANC0"/>
<dbReference type="RefSeq" id="WP_058479178.1">
    <property type="nucleotide sequence ID" value="NZ_CAAAIQ010000003.1"/>
</dbReference>
<dbReference type="EMBL" id="LNZB01000006">
    <property type="protein sequence ID" value="KTD82841.1"/>
    <property type="molecule type" value="Genomic_DNA"/>
</dbReference>
<dbReference type="NCBIfam" id="NF010061">
    <property type="entry name" value="PRK13538.1"/>
    <property type="match status" value="1"/>
</dbReference>
<sequence length="200" mass="22857">MLDVIELNFDYQDKPLLRNVSFQLPAGGLLHLRGANGAGKTTLLKLISGLHQPESGKIFFSGQLINERLGEYQKNICWIGHKPGISSYLTLRENCLFDMHYYQSPLNVLELSTVFKLDDYLHTPCSILSAGQKRQVALLRLWMTTAKLWLLDEPFVALDDNSLKILMHKIQEHREQGGAVLVTSHQELPLESVQYEEYYL</sequence>
<keyword evidence="1" id="KW-0813">Transport</keyword>
<evidence type="ECO:0000313" key="9">
    <source>
        <dbReference type="Proteomes" id="UP000054729"/>
    </source>
</evidence>
<dbReference type="Gene3D" id="3.40.50.300">
    <property type="entry name" value="P-loop containing nucleotide triphosphate hydrolases"/>
    <property type="match status" value="1"/>
</dbReference>
<evidence type="ECO:0000256" key="3">
    <source>
        <dbReference type="ARBA" id="ARBA00022748"/>
    </source>
</evidence>
<keyword evidence="3" id="KW-0201">Cytochrome c-type biogenesis</keyword>
<keyword evidence="5" id="KW-1278">Translocase</keyword>
<organism evidence="8 9">
    <name type="scientific">Legionella waltersii</name>
    <dbReference type="NCBI Taxonomy" id="66969"/>
    <lineage>
        <taxon>Bacteria</taxon>
        <taxon>Pseudomonadati</taxon>
        <taxon>Pseudomonadota</taxon>
        <taxon>Gammaproteobacteria</taxon>
        <taxon>Legionellales</taxon>
        <taxon>Legionellaceae</taxon>
        <taxon>Legionella</taxon>
    </lineage>
</organism>
<dbReference type="GO" id="GO:0016887">
    <property type="term" value="F:ATP hydrolysis activity"/>
    <property type="evidence" value="ECO:0007669"/>
    <property type="project" value="InterPro"/>
</dbReference>
<dbReference type="SMART" id="SM00382">
    <property type="entry name" value="AAA"/>
    <property type="match status" value="1"/>
</dbReference>
<dbReference type="SUPFAM" id="SSF52540">
    <property type="entry name" value="P-loop containing nucleoside triphosphate hydrolases"/>
    <property type="match status" value="1"/>
</dbReference>
<gene>
    <name evidence="8" type="ORF">Lwal_0319</name>
</gene>
<dbReference type="InterPro" id="IPR005895">
    <property type="entry name" value="ABC_transptr_haem_export_CcmA"/>
</dbReference>
<evidence type="ECO:0000313" key="8">
    <source>
        <dbReference type="EMBL" id="KTD82841.1"/>
    </source>
</evidence>
<dbReference type="InterPro" id="IPR003439">
    <property type="entry name" value="ABC_transporter-like_ATP-bd"/>
</dbReference>
<accession>A0A0W1ANC0</accession>
<evidence type="ECO:0000256" key="5">
    <source>
        <dbReference type="ARBA" id="ARBA00022967"/>
    </source>
</evidence>
<proteinExistence type="predicted"/>
<evidence type="ECO:0000256" key="2">
    <source>
        <dbReference type="ARBA" id="ARBA00022741"/>
    </source>
</evidence>
<dbReference type="Pfam" id="PF00005">
    <property type="entry name" value="ABC_tran"/>
    <property type="match status" value="1"/>
</dbReference>
<dbReference type="GO" id="GO:0017004">
    <property type="term" value="P:cytochrome complex assembly"/>
    <property type="evidence" value="ECO:0007669"/>
    <property type="project" value="UniProtKB-KW"/>
</dbReference>
<dbReference type="PANTHER" id="PTHR43499">
    <property type="entry name" value="ABC TRANSPORTER I FAMILY MEMBER 1"/>
    <property type="match status" value="1"/>
</dbReference>
<feature type="domain" description="ABC transporter" evidence="7">
    <location>
        <begin position="2"/>
        <end position="200"/>
    </location>
</feature>
<reference evidence="8 9" key="1">
    <citation type="submission" date="2015-11" db="EMBL/GenBank/DDBJ databases">
        <title>Genomic analysis of 38 Legionella species identifies large and diverse effector repertoires.</title>
        <authorList>
            <person name="Burstein D."/>
            <person name="Amaro F."/>
            <person name="Zusman T."/>
            <person name="Lifshitz Z."/>
            <person name="Cohen O."/>
            <person name="Gilbert J.A."/>
            <person name="Pupko T."/>
            <person name="Shuman H.A."/>
            <person name="Segal G."/>
        </authorList>
    </citation>
    <scope>NUCLEOTIDE SEQUENCE [LARGE SCALE GENOMIC DNA]</scope>
    <source>
        <strain evidence="8 9">ATCC 51914</strain>
    </source>
</reference>
<evidence type="ECO:0000259" key="7">
    <source>
        <dbReference type="PROSITE" id="PS50893"/>
    </source>
</evidence>
<dbReference type="PROSITE" id="PS50893">
    <property type="entry name" value="ABC_TRANSPORTER_2"/>
    <property type="match status" value="1"/>
</dbReference>
<evidence type="ECO:0000256" key="1">
    <source>
        <dbReference type="ARBA" id="ARBA00022448"/>
    </source>
</evidence>
<keyword evidence="6" id="KW-0472">Membrane</keyword>
<dbReference type="NCBIfam" id="NF010062">
    <property type="entry name" value="PRK13540.1"/>
    <property type="match status" value="1"/>
</dbReference>
<name>A0A0W1ANC0_9GAMM</name>
<dbReference type="GO" id="GO:0005524">
    <property type="term" value="F:ATP binding"/>
    <property type="evidence" value="ECO:0007669"/>
    <property type="project" value="UniProtKB-KW"/>
</dbReference>
<comment type="caution">
    <text evidence="8">The sequence shown here is derived from an EMBL/GenBank/DDBJ whole genome shotgun (WGS) entry which is preliminary data.</text>
</comment>
<dbReference type="OrthoDB" id="9800654at2"/>
<dbReference type="NCBIfam" id="TIGR01189">
    <property type="entry name" value="ccmA"/>
    <property type="match status" value="1"/>
</dbReference>
<dbReference type="GO" id="GO:0022857">
    <property type="term" value="F:transmembrane transporter activity"/>
    <property type="evidence" value="ECO:0007669"/>
    <property type="project" value="InterPro"/>
</dbReference>
<dbReference type="PANTHER" id="PTHR43499:SF1">
    <property type="entry name" value="ABC TRANSPORTER I FAMILY MEMBER 1"/>
    <property type="match status" value="1"/>
</dbReference>
<protein>
    <submittedName>
        <fullName evidence="8">Heme exporter protein CcmA</fullName>
    </submittedName>
</protein>
<keyword evidence="4" id="KW-0067">ATP-binding</keyword>
<dbReference type="PATRIC" id="fig|66969.6.peg.347"/>
<keyword evidence="9" id="KW-1185">Reference proteome</keyword>
<dbReference type="STRING" id="66969.Lwal_0319"/>
<evidence type="ECO:0000256" key="6">
    <source>
        <dbReference type="ARBA" id="ARBA00023136"/>
    </source>
</evidence>
<evidence type="ECO:0000256" key="4">
    <source>
        <dbReference type="ARBA" id="ARBA00022840"/>
    </source>
</evidence>
<dbReference type="InterPro" id="IPR003593">
    <property type="entry name" value="AAA+_ATPase"/>
</dbReference>
<dbReference type="InterPro" id="IPR027417">
    <property type="entry name" value="P-loop_NTPase"/>
</dbReference>
<dbReference type="Proteomes" id="UP000054729">
    <property type="component" value="Unassembled WGS sequence"/>
</dbReference>